<dbReference type="AlphaFoldDB" id="A0A832CWE3"/>
<dbReference type="InterPro" id="IPR001623">
    <property type="entry name" value="DnaJ_domain"/>
</dbReference>
<protein>
    <submittedName>
        <fullName evidence="2">J domain-containing protein</fullName>
    </submittedName>
</protein>
<accession>A0A832CWE3</accession>
<proteinExistence type="predicted"/>
<comment type="caution">
    <text evidence="2">The sequence shown here is derived from an EMBL/GenBank/DDBJ whole genome shotgun (WGS) entry which is preliminary data.</text>
</comment>
<dbReference type="Pfam" id="PF00226">
    <property type="entry name" value="DnaJ"/>
    <property type="match status" value="1"/>
</dbReference>
<evidence type="ECO:0000259" key="1">
    <source>
        <dbReference type="PROSITE" id="PS50076"/>
    </source>
</evidence>
<dbReference type="SUPFAM" id="SSF46565">
    <property type="entry name" value="Chaperone J-domain"/>
    <property type="match status" value="1"/>
</dbReference>
<feature type="domain" description="J" evidence="1">
    <location>
        <begin position="6"/>
        <end position="88"/>
    </location>
</feature>
<evidence type="ECO:0000313" key="2">
    <source>
        <dbReference type="EMBL" id="HGT47416.1"/>
    </source>
</evidence>
<dbReference type="EMBL" id="DSVI01000006">
    <property type="protein sequence ID" value="HGT47416.1"/>
    <property type="molecule type" value="Genomic_DNA"/>
</dbReference>
<dbReference type="CDD" id="cd06257">
    <property type="entry name" value="DnaJ"/>
    <property type="match status" value="1"/>
</dbReference>
<dbReference type="InterPro" id="IPR036869">
    <property type="entry name" value="J_dom_sf"/>
</dbReference>
<gene>
    <name evidence="2" type="ORF">ENS56_05245</name>
</gene>
<dbReference type="PROSITE" id="PS50076">
    <property type="entry name" value="DNAJ_2"/>
    <property type="match status" value="1"/>
</dbReference>
<organism evidence="2">
    <name type="scientific">Ignavibacterium album</name>
    <dbReference type="NCBI Taxonomy" id="591197"/>
    <lineage>
        <taxon>Bacteria</taxon>
        <taxon>Pseudomonadati</taxon>
        <taxon>Ignavibacteriota</taxon>
        <taxon>Ignavibacteria</taxon>
        <taxon>Ignavibacteriales</taxon>
        <taxon>Ignavibacteriaceae</taxon>
        <taxon>Ignavibacterium</taxon>
    </lineage>
</organism>
<reference evidence="2" key="1">
    <citation type="journal article" date="2020" name="mSystems">
        <title>Genome- and Community-Level Interaction Insights into Carbon Utilization and Element Cycling Functions of Hydrothermarchaeota in Hydrothermal Sediment.</title>
        <authorList>
            <person name="Zhou Z."/>
            <person name="Liu Y."/>
            <person name="Xu W."/>
            <person name="Pan J."/>
            <person name="Luo Z.H."/>
            <person name="Li M."/>
        </authorList>
    </citation>
    <scope>NUCLEOTIDE SEQUENCE [LARGE SCALE GENOMIC DNA]</scope>
    <source>
        <strain evidence="2">SpSt-500</strain>
    </source>
</reference>
<dbReference type="SMART" id="SM00271">
    <property type="entry name" value="DnaJ"/>
    <property type="match status" value="1"/>
</dbReference>
<sequence>MMNFDDAIKILELKSNHPTADEIKSAFRILAKRYHPDLTGNMDTSNFIRVETAYKFLMNHLAEIGHFSQKEKEDIESFHTKIFFDEFILVISQLHNDYIVLPRALNETVKANEFFNLLDNLFSDKVIESLRVINNIQKKKELINLLSTVTAGHTLKFRRNFFKKIKPIANGDRLLEKMMTSTIYGVPSQILSAFSDTDINKEPDEKDEAKETSNKNQKFVYSSEKVKDFLKSFNEHQNKPRAKDDYYNQPDKTFRESYKEEKDKEAGKLLFKKLKYHIKSNNISDLRINLNEVEAICQLLGIISNLSKYVLGVFIKELSNDLGFEPVLYRLVVEEKLSSKDFRVLLEFFRYYLPNRNKFPELINPSLKYNDYASIFNEMFFVYQIALHTKHRFNIV</sequence>
<dbReference type="Gene3D" id="1.10.287.110">
    <property type="entry name" value="DnaJ domain"/>
    <property type="match status" value="1"/>
</dbReference>
<name>A0A832CWE3_9BACT</name>